<proteinExistence type="predicted"/>
<dbReference type="Proteomes" id="UP000267821">
    <property type="component" value="Unassembled WGS sequence"/>
</dbReference>
<feature type="chain" id="PRO_5018119359" evidence="1">
    <location>
        <begin position="26"/>
        <end position="72"/>
    </location>
</feature>
<sequence length="72" mass="8315">KYNRIYIRFLPLYIHFLHLLPAHNASQSTTLRSVPFQSRVQVSPVCRGHLSICVYYGPYNALLNHLFPVSEG</sequence>
<feature type="non-terminal residue" evidence="2">
    <location>
        <position position="1"/>
    </location>
</feature>
<keyword evidence="3" id="KW-1185">Reference proteome</keyword>
<accession>A0A3N4LX18</accession>
<protein>
    <submittedName>
        <fullName evidence="2">Uncharacterized protein</fullName>
    </submittedName>
</protein>
<evidence type="ECO:0000256" key="1">
    <source>
        <dbReference type="SAM" id="SignalP"/>
    </source>
</evidence>
<dbReference type="InParanoid" id="A0A3N4LX18"/>
<evidence type="ECO:0000313" key="2">
    <source>
        <dbReference type="EMBL" id="RPB25201.1"/>
    </source>
</evidence>
<keyword evidence="1" id="KW-0732">Signal</keyword>
<dbReference type="EMBL" id="ML121538">
    <property type="protein sequence ID" value="RPB25201.1"/>
    <property type="molecule type" value="Genomic_DNA"/>
</dbReference>
<dbReference type="AlphaFoldDB" id="A0A3N4LX18"/>
<evidence type="ECO:0000313" key="3">
    <source>
        <dbReference type="Proteomes" id="UP000267821"/>
    </source>
</evidence>
<gene>
    <name evidence="2" type="ORF">L211DRAFT_822648</name>
</gene>
<dbReference type="OrthoDB" id="5347366at2759"/>
<feature type="signal peptide" evidence="1">
    <location>
        <begin position="1"/>
        <end position="25"/>
    </location>
</feature>
<organism evidence="2 3">
    <name type="scientific">Terfezia boudieri ATCC MYA-4762</name>
    <dbReference type="NCBI Taxonomy" id="1051890"/>
    <lineage>
        <taxon>Eukaryota</taxon>
        <taxon>Fungi</taxon>
        <taxon>Dikarya</taxon>
        <taxon>Ascomycota</taxon>
        <taxon>Pezizomycotina</taxon>
        <taxon>Pezizomycetes</taxon>
        <taxon>Pezizales</taxon>
        <taxon>Pezizaceae</taxon>
        <taxon>Terfezia</taxon>
    </lineage>
</organism>
<reference evidence="2 3" key="1">
    <citation type="journal article" date="2018" name="Nat. Ecol. Evol.">
        <title>Pezizomycetes genomes reveal the molecular basis of ectomycorrhizal truffle lifestyle.</title>
        <authorList>
            <person name="Murat C."/>
            <person name="Payen T."/>
            <person name="Noel B."/>
            <person name="Kuo A."/>
            <person name="Morin E."/>
            <person name="Chen J."/>
            <person name="Kohler A."/>
            <person name="Krizsan K."/>
            <person name="Balestrini R."/>
            <person name="Da Silva C."/>
            <person name="Montanini B."/>
            <person name="Hainaut M."/>
            <person name="Levati E."/>
            <person name="Barry K.W."/>
            <person name="Belfiori B."/>
            <person name="Cichocki N."/>
            <person name="Clum A."/>
            <person name="Dockter R.B."/>
            <person name="Fauchery L."/>
            <person name="Guy J."/>
            <person name="Iotti M."/>
            <person name="Le Tacon F."/>
            <person name="Lindquist E.A."/>
            <person name="Lipzen A."/>
            <person name="Malagnac F."/>
            <person name="Mello A."/>
            <person name="Molinier V."/>
            <person name="Miyauchi S."/>
            <person name="Poulain J."/>
            <person name="Riccioni C."/>
            <person name="Rubini A."/>
            <person name="Sitrit Y."/>
            <person name="Splivallo R."/>
            <person name="Traeger S."/>
            <person name="Wang M."/>
            <person name="Zifcakova L."/>
            <person name="Wipf D."/>
            <person name="Zambonelli A."/>
            <person name="Paolocci F."/>
            <person name="Nowrousian M."/>
            <person name="Ottonello S."/>
            <person name="Baldrian P."/>
            <person name="Spatafora J.W."/>
            <person name="Henrissat B."/>
            <person name="Nagy L.G."/>
            <person name="Aury J.M."/>
            <person name="Wincker P."/>
            <person name="Grigoriev I.V."/>
            <person name="Bonfante P."/>
            <person name="Martin F.M."/>
        </authorList>
    </citation>
    <scope>NUCLEOTIDE SEQUENCE [LARGE SCALE GENOMIC DNA]</scope>
    <source>
        <strain evidence="2 3">ATCC MYA-4762</strain>
    </source>
</reference>
<name>A0A3N4LX18_9PEZI</name>